<dbReference type="GO" id="GO:0000967">
    <property type="term" value="P:rRNA 5'-end processing"/>
    <property type="evidence" value="ECO:0007669"/>
    <property type="project" value="UniProtKB-UniRule"/>
</dbReference>
<dbReference type="PANTHER" id="PTHR33317">
    <property type="entry name" value="POLYNUCLEOTIDYL TRANSFERASE, RIBONUCLEASE H-LIKE SUPERFAMILY PROTEIN"/>
    <property type="match status" value="1"/>
</dbReference>
<dbReference type="HAMAP" id="MF_00651">
    <property type="entry name" value="Nuclease_YqgF"/>
    <property type="match status" value="1"/>
</dbReference>
<comment type="subcellular location">
    <subcellularLocation>
        <location evidence="5">Cytoplasm</location>
    </subcellularLocation>
</comment>
<dbReference type="SMART" id="SM00732">
    <property type="entry name" value="YqgFc"/>
    <property type="match status" value="1"/>
</dbReference>
<feature type="domain" description="YqgF/RNase H-like" evidence="6">
    <location>
        <begin position="1"/>
        <end position="106"/>
    </location>
</feature>
<dbReference type="GO" id="GO:0004518">
    <property type="term" value="F:nuclease activity"/>
    <property type="evidence" value="ECO:0007669"/>
    <property type="project" value="UniProtKB-KW"/>
</dbReference>
<name>A0A6G9HHM1_9MOLU</name>
<dbReference type="InterPro" id="IPR037027">
    <property type="entry name" value="YqgF/RNaseH-like_dom_sf"/>
</dbReference>
<comment type="function">
    <text evidence="5">Could be a nuclease involved in processing of the 5'-end of pre-16S rRNA.</text>
</comment>
<evidence type="ECO:0000256" key="2">
    <source>
        <dbReference type="ARBA" id="ARBA00022517"/>
    </source>
</evidence>
<organism evidence="7">
    <name type="scientific">uncultured Mycoplasmataceae bacterium</name>
    <dbReference type="NCBI Taxonomy" id="300027"/>
    <lineage>
        <taxon>Bacteria</taxon>
        <taxon>Bacillati</taxon>
        <taxon>Mycoplasmatota</taxon>
        <taxon>Mollicutes</taxon>
        <taxon>Mycoplasmataceae</taxon>
        <taxon>environmental samples</taxon>
    </lineage>
</organism>
<protein>
    <recommendedName>
        <fullName evidence="5">Putative pre-16S rRNA nuclease</fullName>
        <ecNumber evidence="5">3.1.-.-</ecNumber>
    </recommendedName>
</protein>
<dbReference type="Gene3D" id="3.30.420.140">
    <property type="entry name" value="YqgF/RNase H-like domain"/>
    <property type="match status" value="1"/>
</dbReference>
<dbReference type="PANTHER" id="PTHR33317:SF4">
    <property type="entry name" value="POLYNUCLEOTIDYL TRANSFERASE, RIBONUCLEASE H-LIKE SUPERFAMILY PROTEIN"/>
    <property type="match status" value="1"/>
</dbReference>
<accession>A0A6G9HHM1</accession>
<dbReference type="EMBL" id="MN991199">
    <property type="protein sequence ID" value="QIQ09860.1"/>
    <property type="molecule type" value="Genomic_DNA"/>
</dbReference>
<dbReference type="InterPro" id="IPR006641">
    <property type="entry name" value="YqgF/RNaseH-like_dom"/>
</dbReference>
<reference evidence="7" key="1">
    <citation type="journal article" date="2020" name="J. ISSAAS">
        <title>Lactobacilli and other gastrointestinal microbiota of Peromyscus leucopus, reservoir host for agents of Lyme disease and other zoonoses in North America.</title>
        <authorList>
            <person name="Milovic A."/>
            <person name="Bassam K."/>
            <person name="Shao H."/>
            <person name="Chatzistamou I."/>
            <person name="Tufts D.M."/>
            <person name="Diuk-Wasser M."/>
            <person name="Barbour A.G."/>
        </authorList>
    </citation>
    <scope>NUCLEOTIDE SEQUENCE</scope>
    <source>
        <strain evidence="7">LL85</strain>
    </source>
</reference>
<dbReference type="SUPFAM" id="SSF53098">
    <property type="entry name" value="Ribonuclease H-like"/>
    <property type="match status" value="1"/>
</dbReference>
<dbReference type="Pfam" id="PF03652">
    <property type="entry name" value="RuvX"/>
    <property type="match status" value="1"/>
</dbReference>
<evidence type="ECO:0000256" key="4">
    <source>
        <dbReference type="ARBA" id="ARBA00022801"/>
    </source>
</evidence>
<dbReference type="AlphaFoldDB" id="A0A6G9HHM1"/>
<keyword evidence="3 5" id="KW-0540">Nuclease</keyword>
<dbReference type="InterPro" id="IPR005227">
    <property type="entry name" value="YqgF"/>
</dbReference>
<gene>
    <name evidence="7" type="primary">yrrK</name>
    <name evidence="7" type="ORF">PlMoll_0230</name>
</gene>
<evidence type="ECO:0000256" key="3">
    <source>
        <dbReference type="ARBA" id="ARBA00022722"/>
    </source>
</evidence>
<sequence>MRVIGLDLGTKTLGIAITDSLKIIATGLENFEYPNRDLNICVNKIKQIFEKYSNDIDTIVLGKPKRSNDKPSEMTLLSDEFKKILEQNFKNVKIVQWNEAYSTINTTEMLKYQAGLKASKIKKIKDKMSAVYILQDYLDNGF</sequence>
<dbReference type="CDD" id="cd16964">
    <property type="entry name" value="YqgF"/>
    <property type="match status" value="1"/>
</dbReference>
<evidence type="ECO:0000256" key="5">
    <source>
        <dbReference type="HAMAP-Rule" id="MF_00651"/>
    </source>
</evidence>
<evidence type="ECO:0000256" key="1">
    <source>
        <dbReference type="ARBA" id="ARBA00022490"/>
    </source>
</evidence>
<dbReference type="GO" id="GO:0005829">
    <property type="term" value="C:cytosol"/>
    <property type="evidence" value="ECO:0007669"/>
    <property type="project" value="TreeGrafter"/>
</dbReference>
<dbReference type="NCBIfam" id="TIGR00250">
    <property type="entry name" value="RNAse_H_YqgF"/>
    <property type="match status" value="1"/>
</dbReference>
<dbReference type="InterPro" id="IPR012337">
    <property type="entry name" value="RNaseH-like_sf"/>
</dbReference>
<dbReference type="EC" id="3.1.-.-" evidence="5"/>
<keyword evidence="4 5" id="KW-0378">Hydrolase</keyword>
<evidence type="ECO:0000259" key="6">
    <source>
        <dbReference type="SMART" id="SM00732"/>
    </source>
</evidence>
<keyword evidence="2 5" id="KW-0690">Ribosome biogenesis</keyword>
<keyword evidence="1 5" id="KW-0963">Cytoplasm</keyword>
<proteinExistence type="inferred from homology"/>
<evidence type="ECO:0000313" key="7">
    <source>
        <dbReference type="EMBL" id="QIQ09860.1"/>
    </source>
</evidence>
<dbReference type="GO" id="GO:0016788">
    <property type="term" value="F:hydrolase activity, acting on ester bonds"/>
    <property type="evidence" value="ECO:0007669"/>
    <property type="project" value="UniProtKB-UniRule"/>
</dbReference>
<comment type="similarity">
    <text evidence="5">Belongs to the YqgF HJR family.</text>
</comment>